<dbReference type="RefSeq" id="WP_161103161.1">
    <property type="nucleotide sequence ID" value="NZ_JBHLYI010000001.1"/>
</dbReference>
<protein>
    <submittedName>
        <fullName evidence="5">Type IV secretion protein Rhs</fullName>
    </submittedName>
</protein>
<evidence type="ECO:0000256" key="1">
    <source>
        <dbReference type="ARBA" id="ARBA00022737"/>
    </source>
</evidence>
<dbReference type="NCBIfam" id="TIGR03696">
    <property type="entry name" value="Rhs_assc_core"/>
    <property type="match status" value="1"/>
</dbReference>
<accession>A0A6I4W2Z6</accession>
<dbReference type="PANTHER" id="PTHR32305">
    <property type="match status" value="1"/>
</dbReference>
<keyword evidence="1" id="KW-0677">Repeat</keyword>
<dbReference type="Proteomes" id="UP000431901">
    <property type="component" value="Unassembled WGS sequence"/>
</dbReference>
<dbReference type="NCBIfam" id="TIGR01643">
    <property type="entry name" value="YD_repeat_2x"/>
    <property type="match status" value="14"/>
</dbReference>
<evidence type="ECO:0000313" key="6">
    <source>
        <dbReference type="Proteomes" id="UP000431901"/>
    </source>
</evidence>
<dbReference type="InterPro" id="IPR056823">
    <property type="entry name" value="TEN-like_YD-shell"/>
</dbReference>
<dbReference type="PANTHER" id="PTHR32305:SF15">
    <property type="entry name" value="PROTEIN RHSA-RELATED"/>
    <property type="match status" value="1"/>
</dbReference>
<dbReference type="InterPro" id="IPR006530">
    <property type="entry name" value="YD"/>
</dbReference>
<comment type="caution">
    <text evidence="5">The sequence shown here is derived from an EMBL/GenBank/DDBJ whole genome shotgun (WGS) entry which is preliminary data.</text>
</comment>
<proteinExistence type="predicted"/>
<reference evidence="5 6" key="1">
    <citation type="submission" date="2019-12" db="EMBL/GenBank/DDBJ databases">
        <title>Nocardia macrotermitis sp. nov. and Nocardia aurantia sp. nov., isolated from the gut of the fungus growing-termite Macrotermes natalensis.</title>
        <authorList>
            <person name="Christine B."/>
            <person name="Rene B."/>
        </authorList>
    </citation>
    <scope>NUCLEOTIDE SEQUENCE [LARGE SCALE GENOMIC DNA]</scope>
    <source>
        <strain evidence="5 6">DSM 102126</strain>
    </source>
</reference>
<dbReference type="InterPro" id="IPR031325">
    <property type="entry name" value="RHS_repeat"/>
</dbReference>
<name>A0A6I4W2Z6_9ACTN</name>
<dbReference type="InterPro" id="IPR050708">
    <property type="entry name" value="T6SS_VgrG/RHS"/>
</dbReference>
<feature type="region of interest" description="Disordered" evidence="2">
    <location>
        <begin position="1"/>
        <end position="54"/>
    </location>
</feature>
<dbReference type="OrthoDB" id="3881096at2"/>
<gene>
    <name evidence="5" type="ORF">GQ466_13280</name>
</gene>
<dbReference type="EMBL" id="WUTW01000002">
    <property type="protein sequence ID" value="MXQ65009.1"/>
    <property type="molecule type" value="Genomic_DNA"/>
</dbReference>
<dbReference type="Gene3D" id="2.180.10.10">
    <property type="entry name" value="RHS repeat-associated core"/>
    <property type="match status" value="3"/>
</dbReference>
<organism evidence="5 6">
    <name type="scientific">Actinomadura rayongensis</name>
    <dbReference type="NCBI Taxonomy" id="1429076"/>
    <lineage>
        <taxon>Bacteria</taxon>
        <taxon>Bacillati</taxon>
        <taxon>Actinomycetota</taxon>
        <taxon>Actinomycetes</taxon>
        <taxon>Streptosporangiales</taxon>
        <taxon>Thermomonosporaceae</taxon>
        <taxon>Actinomadura</taxon>
    </lineage>
</organism>
<evidence type="ECO:0000259" key="3">
    <source>
        <dbReference type="Pfam" id="PF20148"/>
    </source>
</evidence>
<evidence type="ECO:0000256" key="2">
    <source>
        <dbReference type="SAM" id="MobiDB-lite"/>
    </source>
</evidence>
<dbReference type="InterPro" id="IPR022385">
    <property type="entry name" value="Rhs_assc_core"/>
</dbReference>
<dbReference type="InterPro" id="IPR045351">
    <property type="entry name" value="DUF6531"/>
</dbReference>
<dbReference type="Pfam" id="PF25023">
    <property type="entry name" value="TEN_YD-shell"/>
    <property type="match status" value="1"/>
</dbReference>
<evidence type="ECO:0000259" key="4">
    <source>
        <dbReference type="Pfam" id="PF25023"/>
    </source>
</evidence>
<dbReference type="Pfam" id="PF05593">
    <property type="entry name" value="RHS_repeat"/>
    <property type="match status" value="9"/>
</dbReference>
<keyword evidence="6" id="KW-1185">Reference proteome</keyword>
<feature type="domain" description="Teneurin-like YD-shell" evidence="4">
    <location>
        <begin position="987"/>
        <end position="1065"/>
    </location>
</feature>
<dbReference type="SUPFAM" id="SSF63829">
    <property type="entry name" value="Calcium-dependent phosphotriesterase"/>
    <property type="match status" value="1"/>
</dbReference>
<feature type="compositionally biased region" description="Basic and acidic residues" evidence="2">
    <location>
        <begin position="31"/>
        <end position="47"/>
    </location>
</feature>
<feature type="domain" description="DUF6531" evidence="3">
    <location>
        <begin position="53"/>
        <end position="124"/>
    </location>
</feature>
<dbReference type="AlphaFoldDB" id="A0A6I4W2Z6"/>
<dbReference type="Pfam" id="PF20148">
    <property type="entry name" value="DUF6531"/>
    <property type="match status" value="1"/>
</dbReference>
<evidence type="ECO:0000313" key="5">
    <source>
        <dbReference type="EMBL" id="MXQ65009.1"/>
    </source>
</evidence>
<sequence>MAGDSFRVPKGRRRGGHGGPDGGGRRRPGKKGRDGSDPKAASREPGKRSTTNDPIDIVTGEVLLVHTDVELPGTLPLTLGRTHVSSYRDGALFGTSWASSLDQRLELDAEAVHFFADDATVLSYPHASLPHVQFRPVEGRPWPLVLTAAGGYTITDTARGRTLHFPPPGEEHGWARLPLTAITDRNGNRVDLVYADGTLTELRHSGGYRVKVTTAPVDEEGDDRRVTALHLAADEGDIALIRYGYDADGRLTEIVNSSGRPLRLSYDEEGRLTAWHDRNGFAYRYEYDDQGRAVRGIGTDGFLNVHLHHDPANRTTVVTDALGHATVHRYNEQYQVTTETDPLGNTTSFTWDRHDDLLSRTDALGRTTRFVYDERGNLVETVRPDGARSTAEYDDLNLPTVVTEADGSVWRQSYDEHGNLVESVDPSGAVTRYGYHPGGHPASVTDPLGNTVRFAVNAAGLVTAMTDPLGNTTRYGYDTAGRPTSVVDPIGGVVRRGWTPEGRPAWHTTADGLTERWDYDATGNLVAHTAPTGLATRYEIGPFDRPVAQTGPDGARLEFAYDAELRLRSVTNASGLVWRYEYDAAGNLVAEHDFDGRTQTYAYDAAGRLVSRTNAAGQTVAFRHDAMGNVVEKRAGEQVATFAYDPAGRLVEAVNADARVAFVRDPLGRVTAETSHVGTLNSAYDRAGNRVRRRTPSGADSVWTYDPAGRPVRLDAGGAVLAFEHDAADREVRRRIGAGAQLVQQWDARHRLTAQTVWGRPAAPDAGEPRLLQHRTYGYDPGGDVAALGDRLGGDRRFELDAAGRVTTVHGQGWTERYAYDPAGDIVGAEWPAAGGPDAEATGSREYAGTLLHRAGRVRYEHDRQGRVVLRQEPRLSSRPASWRYHWDADDRLVGVETPDGSRWRYRYDALGRRVAKQRLAEDGAGILEQTDFVWDGPVLVERVHRVWSPGDNAYVGDGMVWEYEPGTFRPVAQIEREMAPEWVDRQFYAIVADLVGSPVEMVDEAGDVAWARRSTLWGAALGDASGRSDCPLRFPGQYHDAETRLNYNHNRYFDPSTGRYLSRDPLGLMGGVNPFAYVPNPWTWYDPLGLTPRRGGGHTTHSALANGQGVTHGRTYTAIGDDPVTHANAGRLDNGSYPTRGNAHDVIVHGSRDGWPIPGNGHKTHPAQIAEAIANNPNYQGGPIRLLSCHSGNRRGWAQELANTMGVPVWAPTNRVRALRNGDTEIDRGGKWKKFCPQG</sequence>